<dbReference type="PROSITE" id="PS50011">
    <property type="entry name" value="PROTEIN_KINASE_DOM"/>
    <property type="match status" value="1"/>
</dbReference>
<dbReference type="PANTHER" id="PTHR24348">
    <property type="entry name" value="SERINE/THREONINE-PROTEIN KINASE UNC-51-RELATED"/>
    <property type="match status" value="1"/>
</dbReference>
<dbReference type="Gene3D" id="3.30.200.20">
    <property type="entry name" value="Phosphorylase Kinase, domain 1"/>
    <property type="match status" value="1"/>
</dbReference>
<evidence type="ECO:0000256" key="5">
    <source>
        <dbReference type="PROSITE-ProRule" id="PRU10141"/>
    </source>
</evidence>
<gene>
    <name evidence="7" type="ORF">TGPRC2_316150A</name>
</gene>
<feature type="binding site" evidence="5">
    <location>
        <position position="38"/>
    </location>
    <ligand>
        <name>ATP</name>
        <dbReference type="ChEBI" id="CHEBI:30616"/>
    </ligand>
</feature>
<dbReference type="EMBL" id="AHZP02001919">
    <property type="protein sequence ID" value="KYK65633.1"/>
    <property type="molecule type" value="Genomic_DNA"/>
</dbReference>
<evidence type="ECO:0000256" key="4">
    <source>
        <dbReference type="ARBA" id="ARBA00022840"/>
    </source>
</evidence>
<dbReference type="PROSITE" id="PS00107">
    <property type="entry name" value="PROTEIN_KINASE_ATP"/>
    <property type="match status" value="1"/>
</dbReference>
<dbReference type="GO" id="GO:0000045">
    <property type="term" value="P:autophagosome assembly"/>
    <property type="evidence" value="ECO:0007669"/>
    <property type="project" value="TreeGrafter"/>
</dbReference>
<organism evidence="7 8">
    <name type="scientific">Toxoplasma gondii TgCatPRC2</name>
    <dbReference type="NCBI Taxonomy" id="1130821"/>
    <lineage>
        <taxon>Eukaryota</taxon>
        <taxon>Sar</taxon>
        <taxon>Alveolata</taxon>
        <taxon>Apicomplexa</taxon>
        <taxon>Conoidasida</taxon>
        <taxon>Coccidia</taxon>
        <taxon>Eucoccidiorida</taxon>
        <taxon>Eimeriorina</taxon>
        <taxon>Sarcocystidae</taxon>
        <taxon>Toxoplasma</taxon>
    </lineage>
</organism>
<comment type="caution">
    <text evidence="7">The sequence shown here is derived from an EMBL/GenBank/DDBJ whole genome shotgun (WGS) entry which is preliminary data.</text>
</comment>
<dbReference type="AlphaFoldDB" id="A0A151H8Q2"/>
<dbReference type="GO" id="GO:0004674">
    <property type="term" value="F:protein serine/threonine kinase activity"/>
    <property type="evidence" value="ECO:0007669"/>
    <property type="project" value="InterPro"/>
</dbReference>
<dbReference type="Pfam" id="PF00069">
    <property type="entry name" value="Pkinase"/>
    <property type="match status" value="1"/>
</dbReference>
<keyword evidence="3 7" id="KW-0418">Kinase</keyword>
<feature type="domain" description="Protein kinase" evidence="6">
    <location>
        <begin position="9"/>
        <end position="73"/>
    </location>
</feature>
<dbReference type="GO" id="GO:0005829">
    <property type="term" value="C:cytosol"/>
    <property type="evidence" value="ECO:0007669"/>
    <property type="project" value="TreeGrafter"/>
</dbReference>
<evidence type="ECO:0000256" key="3">
    <source>
        <dbReference type="ARBA" id="ARBA00022777"/>
    </source>
</evidence>
<evidence type="ECO:0000313" key="7">
    <source>
        <dbReference type="EMBL" id="KYK65633.1"/>
    </source>
</evidence>
<evidence type="ECO:0000256" key="1">
    <source>
        <dbReference type="ARBA" id="ARBA00022679"/>
    </source>
</evidence>
<dbReference type="GO" id="GO:0005524">
    <property type="term" value="F:ATP binding"/>
    <property type="evidence" value="ECO:0007669"/>
    <property type="project" value="UniProtKB-UniRule"/>
</dbReference>
<proteinExistence type="predicted"/>
<keyword evidence="2 5" id="KW-0547">Nucleotide-binding</keyword>
<dbReference type="GO" id="GO:0010506">
    <property type="term" value="P:regulation of autophagy"/>
    <property type="evidence" value="ECO:0007669"/>
    <property type="project" value="InterPro"/>
</dbReference>
<protein>
    <submittedName>
        <fullName evidence="7">ULK kinase</fullName>
    </submittedName>
</protein>
<dbReference type="InterPro" id="IPR011009">
    <property type="entry name" value="Kinase-like_dom_sf"/>
</dbReference>
<evidence type="ECO:0000259" key="6">
    <source>
        <dbReference type="PROSITE" id="PS50011"/>
    </source>
</evidence>
<dbReference type="SUPFAM" id="SSF56112">
    <property type="entry name" value="Protein kinase-like (PK-like)"/>
    <property type="match status" value="1"/>
</dbReference>
<name>A0A151H8Q2_TOXGO</name>
<feature type="non-terminal residue" evidence="7">
    <location>
        <position position="73"/>
    </location>
</feature>
<dbReference type="GO" id="GO:0005776">
    <property type="term" value="C:autophagosome"/>
    <property type="evidence" value="ECO:0007669"/>
    <property type="project" value="TreeGrafter"/>
</dbReference>
<accession>A0A151H8Q2</accession>
<evidence type="ECO:0000313" key="8">
    <source>
        <dbReference type="Proteomes" id="UP000075225"/>
    </source>
</evidence>
<dbReference type="PANTHER" id="PTHR24348:SF22">
    <property type="entry name" value="NON-SPECIFIC SERINE_THREONINE PROTEIN KINASE"/>
    <property type="match status" value="1"/>
</dbReference>
<dbReference type="Proteomes" id="UP000075225">
    <property type="component" value="Unassembled WGS sequence"/>
</dbReference>
<sequence length="73" mass="8331">MSKKKVGVYILDERIGRGSFAAVWKGHIEQTKEIVAVKVISRHTVHEATQLNQEVAVLKQLQHPNIVRFIDLK</sequence>
<dbReference type="VEuPathDB" id="ToxoDB:TGPRC2_316150A"/>
<reference evidence="8" key="1">
    <citation type="submission" date="2016-03" db="EMBL/GenBank/DDBJ databases">
        <authorList>
            <person name="Sibley D."/>
            <person name="Venepally P."/>
            <person name="Karamycheva S."/>
            <person name="Hadjithomas M."/>
            <person name="Khan A."/>
            <person name="Brunk B."/>
            <person name="Roos D."/>
            <person name="Caler E."/>
            <person name="Lorenzi H."/>
        </authorList>
    </citation>
    <scope>NUCLEOTIDE SEQUENCE [LARGE SCALE GENOMIC DNA]</scope>
    <source>
        <strain evidence="8">TgCatPRC2</strain>
    </source>
</reference>
<dbReference type="InterPro" id="IPR045269">
    <property type="entry name" value="Atg1-like"/>
</dbReference>
<dbReference type="GO" id="GO:0016020">
    <property type="term" value="C:membrane"/>
    <property type="evidence" value="ECO:0007669"/>
    <property type="project" value="TreeGrafter"/>
</dbReference>
<keyword evidence="4 5" id="KW-0067">ATP-binding</keyword>
<dbReference type="InterPro" id="IPR000719">
    <property type="entry name" value="Prot_kinase_dom"/>
</dbReference>
<dbReference type="InterPro" id="IPR017441">
    <property type="entry name" value="Protein_kinase_ATP_BS"/>
</dbReference>
<evidence type="ECO:0000256" key="2">
    <source>
        <dbReference type="ARBA" id="ARBA00022741"/>
    </source>
</evidence>
<dbReference type="GO" id="GO:0000407">
    <property type="term" value="C:phagophore assembly site"/>
    <property type="evidence" value="ECO:0007669"/>
    <property type="project" value="TreeGrafter"/>
</dbReference>
<keyword evidence="1" id="KW-0808">Transferase</keyword>